<gene>
    <name evidence="1" type="ORF">O181_007166</name>
</gene>
<reference evidence="1" key="1">
    <citation type="submission" date="2021-03" db="EMBL/GenBank/DDBJ databases">
        <title>Draft genome sequence of rust myrtle Austropuccinia psidii MF-1, a brazilian biotype.</title>
        <authorList>
            <person name="Quecine M.C."/>
            <person name="Pachon D.M.R."/>
            <person name="Bonatelli M.L."/>
            <person name="Correr F.H."/>
            <person name="Franceschini L.M."/>
            <person name="Leite T.F."/>
            <person name="Margarido G.R.A."/>
            <person name="Almeida C.A."/>
            <person name="Ferrarezi J.A."/>
            <person name="Labate C.A."/>
        </authorList>
    </citation>
    <scope>NUCLEOTIDE SEQUENCE</scope>
    <source>
        <strain evidence="1">MF-1</strain>
    </source>
</reference>
<dbReference type="EMBL" id="AVOT02001585">
    <property type="protein sequence ID" value="MBW0467451.1"/>
    <property type="molecule type" value="Genomic_DNA"/>
</dbReference>
<organism evidence="1 2">
    <name type="scientific">Austropuccinia psidii MF-1</name>
    <dbReference type="NCBI Taxonomy" id="1389203"/>
    <lineage>
        <taxon>Eukaryota</taxon>
        <taxon>Fungi</taxon>
        <taxon>Dikarya</taxon>
        <taxon>Basidiomycota</taxon>
        <taxon>Pucciniomycotina</taxon>
        <taxon>Pucciniomycetes</taxon>
        <taxon>Pucciniales</taxon>
        <taxon>Sphaerophragmiaceae</taxon>
        <taxon>Austropuccinia</taxon>
    </lineage>
</organism>
<sequence length="104" mass="12343">MLPEKHGAAERWRPEISRRNGEWQMDPKRHVEEKWIHTAKSEIRKHPQNRGWKNRKAWCALRPFRESLLIHFVLSVNGTEKSLKAKLCTCGDRTTAKLNFHAKF</sequence>
<keyword evidence="2" id="KW-1185">Reference proteome</keyword>
<comment type="caution">
    <text evidence="1">The sequence shown here is derived from an EMBL/GenBank/DDBJ whole genome shotgun (WGS) entry which is preliminary data.</text>
</comment>
<dbReference type="AlphaFoldDB" id="A0A9Q3BMA0"/>
<accession>A0A9Q3BMA0</accession>
<protein>
    <submittedName>
        <fullName evidence="1">Uncharacterized protein</fullName>
    </submittedName>
</protein>
<evidence type="ECO:0000313" key="1">
    <source>
        <dbReference type="EMBL" id="MBW0467451.1"/>
    </source>
</evidence>
<proteinExistence type="predicted"/>
<dbReference type="Proteomes" id="UP000765509">
    <property type="component" value="Unassembled WGS sequence"/>
</dbReference>
<evidence type="ECO:0000313" key="2">
    <source>
        <dbReference type="Proteomes" id="UP000765509"/>
    </source>
</evidence>
<name>A0A9Q3BMA0_9BASI</name>